<keyword evidence="3" id="KW-1185">Reference proteome</keyword>
<dbReference type="InterPro" id="IPR036508">
    <property type="entry name" value="Chitin-bd_dom_sf"/>
</dbReference>
<accession>A0AAD9N475</accession>
<organism evidence="2 3">
    <name type="scientific">Paralvinella palmiformis</name>
    <dbReference type="NCBI Taxonomy" id="53620"/>
    <lineage>
        <taxon>Eukaryota</taxon>
        <taxon>Metazoa</taxon>
        <taxon>Spiralia</taxon>
        <taxon>Lophotrochozoa</taxon>
        <taxon>Annelida</taxon>
        <taxon>Polychaeta</taxon>
        <taxon>Sedentaria</taxon>
        <taxon>Canalipalpata</taxon>
        <taxon>Terebellida</taxon>
        <taxon>Terebelliformia</taxon>
        <taxon>Alvinellidae</taxon>
        <taxon>Paralvinella</taxon>
    </lineage>
</organism>
<dbReference type="InterPro" id="IPR002557">
    <property type="entry name" value="Chitin-bd_dom"/>
</dbReference>
<dbReference type="GO" id="GO:0005576">
    <property type="term" value="C:extracellular region"/>
    <property type="evidence" value="ECO:0007669"/>
    <property type="project" value="InterPro"/>
</dbReference>
<comment type="caution">
    <text evidence="2">The sequence shown here is derived from an EMBL/GenBank/DDBJ whole genome shotgun (WGS) entry which is preliminary data.</text>
</comment>
<name>A0AAD9N475_9ANNE</name>
<dbReference type="EMBL" id="JAODUP010000211">
    <property type="protein sequence ID" value="KAK2156517.1"/>
    <property type="molecule type" value="Genomic_DNA"/>
</dbReference>
<dbReference type="PROSITE" id="PS50940">
    <property type="entry name" value="CHIT_BIND_II"/>
    <property type="match status" value="1"/>
</dbReference>
<dbReference type="Pfam" id="PF01607">
    <property type="entry name" value="CBM_14"/>
    <property type="match status" value="2"/>
</dbReference>
<dbReference type="Proteomes" id="UP001208570">
    <property type="component" value="Unassembled WGS sequence"/>
</dbReference>
<evidence type="ECO:0000313" key="2">
    <source>
        <dbReference type="EMBL" id="KAK2156517.1"/>
    </source>
</evidence>
<dbReference type="AlphaFoldDB" id="A0AAD9N475"/>
<gene>
    <name evidence="2" type="ORF">LSH36_211g02023</name>
</gene>
<feature type="domain" description="Chitin-binding type-2" evidence="1">
    <location>
        <begin position="307"/>
        <end position="356"/>
    </location>
</feature>
<dbReference type="SUPFAM" id="SSF57625">
    <property type="entry name" value="Invertebrate chitin-binding proteins"/>
    <property type="match status" value="2"/>
</dbReference>
<proteinExistence type="predicted"/>
<dbReference type="Gene3D" id="2.170.140.10">
    <property type="entry name" value="Chitin binding domain"/>
    <property type="match status" value="2"/>
</dbReference>
<dbReference type="GO" id="GO:0008061">
    <property type="term" value="F:chitin binding"/>
    <property type="evidence" value="ECO:0007669"/>
    <property type="project" value="InterPro"/>
</dbReference>
<protein>
    <recommendedName>
        <fullName evidence="1">Chitin-binding type-2 domain-containing protein</fullName>
    </recommendedName>
</protein>
<reference evidence="2" key="1">
    <citation type="journal article" date="2023" name="Mol. Biol. Evol.">
        <title>Third-Generation Sequencing Reveals the Adaptive Role of the Epigenome in Three Deep-Sea Polychaetes.</title>
        <authorList>
            <person name="Perez M."/>
            <person name="Aroh O."/>
            <person name="Sun Y."/>
            <person name="Lan Y."/>
            <person name="Juniper S.K."/>
            <person name="Young C.R."/>
            <person name="Angers B."/>
            <person name="Qian P.Y."/>
        </authorList>
    </citation>
    <scope>NUCLEOTIDE SEQUENCE</scope>
    <source>
        <strain evidence="2">P08H-3</strain>
    </source>
</reference>
<sequence length="356" mass="38402">MLTGSQPTLQCPDGMMWLDTVNGCVNLVSAAEMFSQIVPISCPKLYVFVQQDGQCRESIALSGKEGSANNEAPQCEEDFVWDPQMSMCIKKLSPDMFTSMKNIAKEGSDDAMFTLRGPVLRVTGGLTEAGSDQSMQWTNKKAESGMTASATNGMMYNGGMASSTYKVSSNGMSSSGKMLSSGAVSSNGLSLGIGQTGMVLTDMNGEPIHMNGQSDDTDTIPVSVEGNPCQSGEGFYHPYPADPRYFIQCDEFGSFFVHPCGYSLVWDQQLSTCIPWSVMLSAPDFGTDAKTDANMAGAAKEGPKQVTNPCADSEKTFFEFPYNTYLYIMCVGSQPYMMPCPAGLVWDNDVKTCVRT</sequence>
<evidence type="ECO:0000259" key="1">
    <source>
        <dbReference type="PROSITE" id="PS50940"/>
    </source>
</evidence>
<dbReference type="SMART" id="SM00494">
    <property type="entry name" value="ChtBD2"/>
    <property type="match status" value="2"/>
</dbReference>
<evidence type="ECO:0000313" key="3">
    <source>
        <dbReference type="Proteomes" id="UP001208570"/>
    </source>
</evidence>